<proteinExistence type="predicted"/>
<dbReference type="Proteomes" id="UP001383192">
    <property type="component" value="Unassembled WGS sequence"/>
</dbReference>
<organism evidence="1 2">
    <name type="scientific">Paramarasmius palmivorus</name>
    <dbReference type="NCBI Taxonomy" id="297713"/>
    <lineage>
        <taxon>Eukaryota</taxon>
        <taxon>Fungi</taxon>
        <taxon>Dikarya</taxon>
        <taxon>Basidiomycota</taxon>
        <taxon>Agaricomycotina</taxon>
        <taxon>Agaricomycetes</taxon>
        <taxon>Agaricomycetidae</taxon>
        <taxon>Agaricales</taxon>
        <taxon>Marasmiineae</taxon>
        <taxon>Marasmiaceae</taxon>
        <taxon>Paramarasmius</taxon>
    </lineage>
</organism>
<protein>
    <submittedName>
        <fullName evidence="1">Uncharacterized protein</fullName>
    </submittedName>
</protein>
<dbReference type="EMBL" id="JAYKXP010000075">
    <property type="protein sequence ID" value="KAK7030505.1"/>
    <property type="molecule type" value="Genomic_DNA"/>
</dbReference>
<dbReference type="AlphaFoldDB" id="A0AAW0BTA5"/>
<evidence type="ECO:0000313" key="2">
    <source>
        <dbReference type="Proteomes" id="UP001383192"/>
    </source>
</evidence>
<comment type="caution">
    <text evidence="1">The sequence shown here is derived from an EMBL/GenBank/DDBJ whole genome shotgun (WGS) entry which is preliminary data.</text>
</comment>
<accession>A0AAW0BTA5</accession>
<evidence type="ECO:0000313" key="1">
    <source>
        <dbReference type="EMBL" id="KAK7030505.1"/>
    </source>
</evidence>
<keyword evidence="2" id="KW-1185">Reference proteome</keyword>
<name>A0AAW0BTA5_9AGAR</name>
<sequence>MNYLGKQSAENALRVIPYKIIHSDYTDMDEILLMTMYSPLSAAREVMEPYPDVFDIYFNYKSQWRVSFSRWTTQVNTIDEALKDTDPRFVLVKHILESTKYPSVDVVNYAEKIYSSDRDQDQITTTARLMMEEGPMVLKTWEYLFFDKLRERARGFKTWEEFVRSPRRCYELEPEPTEYFTRWDYW</sequence>
<reference evidence="1 2" key="1">
    <citation type="submission" date="2024-01" db="EMBL/GenBank/DDBJ databases">
        <title>A draft genome for a cacao thread blight-causing isolate of Paramarasmius palmivorus.</title>
        <authorList>
            <person name="Baruah I.K."/>
            <person name="Bukari Y."/>
            <person name="Amoako-Attah I."/>
            <person name="Meinhardt L.W."/>
            <person name="Bailey B.A."/>
            <person name="Cohen S.P."/>
        </authorList>
    </citation>
    <scope>NUCLEOTIDE SEQUENCE [LARGE SCALE GENOMIC DNA]</scope>
    <source>
        <strain evidence="1 2">GH-12</strain>
    </source>
</reference>
<gene>
    <name evidence="1" type="ORF">VNI00_014098</name>
</gene>